<evidence type="ECO:0000256" key="1">
    <source>
        <dbReference type="SAM" id="SignalP"/>
    </source>
</evidence>
<feature type="domain" description="Fungal lipase-type" evidence="2">
    <location>
        <begin position="415"/>
        <end position="542"/>
    </location>
</feature>
<dbReference type="InterPro" id="IPR002921">
    <property type="entry name" value="Fungal_lipase-type"/>
</dbReference>
<comment type="caution">
    <text evidence="3">The sequence shown here is derived from an EMBL/GenBank/DDBJ whole genome shotgun (WGS) entry which is preliminary data.</text>
</comment>
<gene>
    <name evidence="3" type="primary">LIP_1</name>
    <name evidence="3" type="ORF">Bhyg_14373</name>
</gene>
<evidence type="ECO:0000259" key="2">
    <source>
        <dbReference type="Pfam" id="PF01764"/>
    </source>
</evidence>
<reference evidence="3" key="1">
    <citation type="submission" date="2022-07" db="EMBL/GenBank/DDBJ databases">
        <authorList>
            <person name="Trinca V."/>
            <person name="Uliana J.V.C."/>
            <person name="Torres T.T."/>
            <person name="Ward R.J."/>
            <person name="Monesi N."/>
        </authorList>
    </citation>
    <scope>NUCLEOTIDE SEQUENCE</scope>
    <source>
        <strain evidence="3">HSMRA1968</strain>
        <tissue evidence="3">Whole embryos</tissue>
    </source>
</reference>
<dbReference type="PANTHER" id="PTHR45856">
    <property type="entry name" value="ALPHA/BETA-HYDROLASES SUPERFAMILY PROTEIN"/>
    <property type="match status" value="1"/>
</dbReference>
<protein>
    <submittedName>
        <fullName evidence="3">Lipase</fullName>
    </submittedName>
</protein>
<dbReference type="AlphaFoldDB" id="A0A9Q0RX66"/>
<keyword evidence="4" id="KW-1185">Reference proteome</keyword>
<keyword evidence="1" id="KW-0732">Signal</keyword>
<feature type="non-terminal residue" evidence="3">
    <location>
        <position position="1"/>
    </location>
</feature>
<dbReference type="CDD" id="cd00519">
    <property type="entry name" value="Lipase_3"/>
    <property type="match status" value="3"/>
</dbReference>
<dbReference type="Pfam" id="PF01764">
    <property type="entry name" value="Lipase_3"/>
    <property type="match status" value="3"/>
</dbReference>
<accession>A0A9Q0RX66</accession>
<name>A0A9Q0RX66_9DIPT</name>
<dbReference type="Proteomes" id="UP001151699">
    <property type="component" value="Chromosome C"/>
</dbReference>
<dbReference type="Gene3D" id="3.40.50.1820">
    <property type="entry name" value="alpha/beta hydrolase"/>
    <property type="match status" value="3"/>
</dbReference>
<organism evidence="3 4">
    <name type="scientific">Pseudolycoriella hygida</name>
    <dbReference type="NCBI Taxonomy" id="35572"/>
    <lineage>
        <taxon>Eukaryota</taxon>
        <taxon>Metazoa</taxon>
        <taxon>Ecdysozoa</taxon>
        <taxon>Arthropoda</taxon>
        <taxon>Hexapoda</taxon>
        <taxon>Insecta</taxon>
        <taxon>Pterygota</taxon>
        <taxon>Neoptera</taxon>
        <taxon>Endopterygota</taxon>
        <taxon>Diptera</taxon>
        <taxon>Nematocera</taxon>
        <taxon>Sciaroidea</taxon>
        <taxon>Sciaridae</taxon>
        <taxon>Pseudolycoriella</taxon>
    </lineage>
</organism>
<feature type="domain" description="Fungal lipase-type" evidence="2">
    <location>
        <begin position="621"/>
        <end position="760"/>
    </location>
</feature>
<dbReference type="InterPro" id="IPR051218">
    <property type="entry name" value="Sec_MonoDiacylglyc_Lipase"/>
</dbReference>
<dbReference type="InterPro" id="IPR029058">
    <property type="entry name" value="AB_hydrolase_fold"/>
</dbReference>
<proteinExistence type="predicted"/>
<feature type="signal peptide" evidence="1">
    <location>
        <begin position="1"/>
        <end position="19"/>
    </location>
</feature>
<feature type="chain" id="PRO_5040246471" evidence="1">
    <location>
        <begin position="20"/>
        <end position="784"/>
    </location>
</feature>
<dbReference type="GO" id="GO:0006629">
    <property type="term" value="P:lipid metabolic process"/>
    <property type="evidence" value="ECO:0007669"/>
    <property type="project" value="InterPro"/>
</dbReference>
<dbReference type="PANTHER" id="PTHR45856:SF25">
    <property type="entry name" value="FUNGAL LIPASE-LIKE DOMAIN-CONTAINING PROTEIN"/>
    <property type="match status" value="1"/>
</dbReference>
<evidence type="ECO:0000313" key="3">
    <source>
        <dbReference type="EMBL" id="KAJ6635787.1"/>
    </source>
</evidence>
<dbReference type="SUPFAM" id="SSF53474">
    <property type="entry name" value="alpha/beta-Hydrolases"/>
    <property type="match status" value="3"/>
</dbReference>
<dbReference type="EMBL" id="WJQU01000004">
    <property type="protein sequence ID" value="KAJ6635787.1"/>
    <property type="molecule type" value="Genomic_DNA"/>
</dbReference>
<evidence type="ECO:0000313" key="4">
    <source>
        <dbReference type="Proteomes" id="UP001151699"/>
    </source>
</evidence>
<dbReference type="OrthoDB" id="5866690at2759"/>
<sequence>MKNNWILICLMILAATCHTQCFTSSKKEYLFGLMEYFPVLNIFNIFDRPYRISNALAGPSNTKQATYEQIEQALAFSSATYCFGELENLSAACGPCDNFRGDVTTHKLLRNDTYNTFALVALLERRKQIVIAFRGSSNLWNFVLDFDYVKIKANGKYGKKAMVHRGFHKAVMSLFNHVIDTVEHLRCLKKEYKKYSIVITGHSLGGAMARVCRYKFLQLHLFPGVKFIVITFGEPRSGNKVYVDRLNALHDITARVVARADIVPHLPPTKVLQKGSYLHCNNEFFVNGKKDMRYCGNKRYESRKCSNSIGPFYSILDHLNYLDELLGICIAQNPIGLLSLPGLDLTNIKLPKPISIVTKEMFDFIMKKFSPDSEDLECEVTKKFKDDVEKHWVLRNAIENTLALVSLSERRKEIVVAYRGTSNASNFILDLFAIKGDERISGIKGIKMHRGFYIATMSLYEDVISAVRHLRSLKPAYKDYKLVICGHSLGGAMARITQYFLHFLNPFADVKLEVYTYGEPRSGNKDFVDYLNGKTDVTARVCSSVCNAPTDPAKTKLPTLEDMMYFNYYAASMYSSFDLKNLTCEYCEKFKNDVIKHTMLRNDTHNTLALVTLSEIRKEIVVAFRGSSNIWNVLLDLFMIMGGEGISEIEGIKLHRGFYIATMSLYDAVTSAVGHLQSLKPDYAKYVIVLCGHSLGGAMSRMTQYFWHVLNQFPGAKFKVITYGEPRSGNKHYVDYLNGKTDITARVSARSDVVCHFPTTKVLGNDDPYMHVQTEYFIDGKDNQ</sequence>
<feature type="domain" description="Fungal lipase-type" evidence="2">
    <location>
        <begin position="130"/>
        <end position="269"/>
    </location>
</feature>